<dbReference type="EMBL" id="CAXIXY010000007">
    <property type="protein sequence ID" value="CAL2093371.1"/>
    <property type="molecule type" value="Genomic_DNA"/>
</dbReference>
<dbReference type="Gene3D" id="3.90.226.10">
    <property type="entry name" value="2-enoyl-CoA Hydratase, Chain A, domain 1"/>
    <property type="match status" value="1"/>
</dbReference>
<keyword evidence="1" id="KW-0732">Signal</keyword>
<keyword evidence="4" id="KW-1185">Reference proteome</keyword>
<dbReference type="PANTHER" id="PTHR11261">
    <property type="entry name" value="INTERPHOTORECEPTOR RETINOID-BINDING PROTEIN"/>
    <property type="match status" value="1"/>
</dbReference>
<dbReference type="Gene3D" id="3.30.750.44">
    <property type="match status" value="1"/>
</dbReference>
<comment type="caution">
    <text evidence="3">The sequence shown here is derived from an EMBL/GenBank/DDBJ whole genome shotgun (WGS) entry which is preliminary data.</text>
</comment>
<reference evidence="3 4" key="1">
    <citation type="submission" date="2024-05" db="EMBL/GenBank/DDBJ databases">
        <authorList>
            <person name="Duchaud E."/>
        </authorList>
    </citation>
    <scope>NUCLEOTIDE SEQUENCE [LARGE SCALE GENOMIC DNA]</scope>
    <source>
        <strain evidence="3">Ena-SAMPLE-TAB-13-05-2024-13:56:06:370-140302</strain>
    </source>
</reference>
<dbReference type="SUPFAM" id="SSF52096">
    <property type="entry name" value="ClpP/crotonase"/>
    <property type="match status" value="1"/>
</dbReference>
<dbReference type="RefSeq" id="WP_348713603.1">
    <property type="nucleotide sequence ID" value="NZ_CAXIXY010000007.1"/>
</dbReference>
<dbReference type="Proteomes" id="UP001497416">
    <property type="component" value="Unassembled WGS sequence"/>
</dbReference>
<evidence type="ECO:0000259" key="2">
    <source>
        <dbReference type="SMART" id="SM00245"/>
    </source>
</evidence>
<dbReference type="Pfam" id="PF14684">
    <property type="entry name" value="Tricorn_C1"/>
    <property type="match status" value="1"/>
</dbReference>
<dbReference type="InterPro" id="IPR005151">
    <property type="entry name" value="Tail-specific_protease"/>
</dbReference>
<accession>A0ABM9P5L6</accession>
<feature type="chain" id="PRO_5046686380" evidence="1">
    <location>
        <begin position="17"/>
        <end position="400"/>
    </location>
</feature>
<organism evidence="3 4">
    <name type="scientific">Tenacibaculum platacis</name>
    <dbReference type="NCBI Taxonomy" id="3137852"/>
    <lineage>
        <taxon>Bacteria</taxon>
        <taxon>Pseudomonadati</taxon>
        <taxon>Bacteroidota</taxon>
        <taxon>Flavobacteriia</taxon>
        <taxon>Flavobacteriales</taxon>
        <taxon>Flavobacteriaceae</taxon>
        <taxon>Tenacibaculum</taxon>
    </lineage>
</organism>
<sequence length="400" mass="46196">MRKRILLLLISTFTLACFSQSKYERDFHVFWEMMDKEYAYFDKKETDWQKVKELYEPRAKKITKDWEFTYLIELIKYELYDSHVGLNRNVPFSFRLIPNDTDAWIVYKKGKYIVSDLRSGYRIIDSGIKIGSELISINDKKIEDLVQKNLPATIKSINDEIRSYIANLLFAGRHNEPRKVTVSYKGSKSTFELQKATRIEQNSGLLYSEVIDGNIGYIKINNTLMENGLITEFIQKVDEFSDTKSIIIDLRDTHSGGNTTVAKAIMGKFITETMPYQIHELVYDERQYGIKRKYIELLSPLSKPYTKPVYVLVGRWTGSVGEAIAQGFSSISSAKVVGTEMAKLLGAIRCEVLPETKLSICFPFEKLYSSKGIPREDFIPEIKTNTSIETYKKVRELLNE</sequence>
<dbReference type="PROSITE" id="PS51257">
    <property type="entry name" value="PROKAR_LIPOPROTEIN"/>
    <property type="match status" value="1"/>
</dbReference>
<gene>
    <name evidence="3" type="ORF">T190607A01A_50190</name>
</gene>
<evidence type="ECO:0000313" key="3">
    <source>
        <dbReference type="EMBL" id="CAL2093371.1"/>
    </source>
</evidence>
<feature type="domain" description="Tail specific protease" evidence="2">
    <location>
        <begin position="186"/>
        <end position="385"/>
    </location>
</feature>
<name>A0ABM9P5L6_9FLAO</name>
<evidence type="ECO:0000313" key="4">
    <source>
        <dbReference type="Proteomes" id="UP001497416"/>
    </source>
</evidence>
<feature type="signal peptide" evidence="1">
    <location>
        <begin position="1"/>
        <end position="16"/>
    </location>
</feature>
<dbReference type="SMART" id="SM00245">
    <property type="entry name" value="TSPc"/>
    <property type="match status" value="1"/>
</dbReference>
<dbReference type="InterPro" id="IPR029045">
    <property type="entry name" value="ClpP/crotonase-like_dom_sf"/>
</dbReference>
<protein>
    <submittedName>
        <fullName evidence="3">Peptidase</fullName>
    </submittedName>
</protein>
<proteinExistence type="predicted"/>
<evidence type="ECO:0000256" key="1">
    <source>
        <dbReference type="SAM" id="SignalP"/>
    </source>
</evidence>
<dbReference type="InterPro" id="IPR028204">
    <property type="entry name" value="Tricorn_C1"/>
</dbReference>
<dbReference type="Pfam" id="PF03572">
    <property type="entry name" value="Peptidase_S41"/>
    <property type="match status" value="1"/>
</dbReference>
<dbReference type="PANTHER" id="PTHR11261:SF3">
    <property type="entry name" value="RETINOL-BINDING PROTEIN 3"/>
    <property type="match status" value="1"/>
</dbReference>